<dbReference type="Gene3D" id="1.10.10.2590">
    <property type="entry name" value="BEN domain"/>
    <property type="match status" value="1"/>
</dbReference>
<dbReference type="Proteomes" id="UP000198287">
    <property type="component" value="Unassembled WGS sequence"/>
</dbReference>
<dbReference type="EMBL" id="LNIX01000012">
    <property type="protein sequence ID" value="OXA47718.1"/>
    <property type="molecule type" value="Genomic_DNA"/>
</dbReference>
<proteinExistence type="predicted"/>
<evidence type="ECO:0000259" key="2">
    <source>
        <dbReference type="PROSITE" id="PS51457"/>
    </source>
</evidence>
<name>A0A226DRS7_FOLCA</name>
<dbReference type="GO" id="GO:0003677">
    <property type="term" value="F:DNA binding"/>
    <property type="evidence" value="ECO:0007669"/>
    <property type="project" value="InterPro"/>
</dbReference>
<evidence type="ECO:0000313" key="4">
    <source>
        <dbReference type="Proteomes" id="UP000198287"/>
    </source>
</evidence>
<reference evidence="3 4" key="1">
    <citation type="submission" date="2015-12" db="EMBL/GenBank/DDBJ databases">
        <title>The genome of Folsomia candida.</title>
        <authorList>
            <person name="Faddeeva A."/>
            <person name="Derks M.F."/>
            <person name="Anvar Y."/>
            <person name="Smit S."/>
            <person name="Van Straalen N."/>
            <person name="Roelofs D."/>
        </authorList>
    </citation>
    <scope>NUCLEOTIDE SEQUENCE [LARGE SCALE GENOMIC DNA]</scope>
    <source>
        <strain evidence="3 4">VU population</strain>
        <tissue evidence="3">Whole body</tissue>
    </source>
</reference>
<dbReference type="AlphaFoldDB" id="A0A226DRS7"/>
<feature type="coiled-coil region" evidence="1">
    <location>
        <begin position="146"/>
        <end position="173"/>
    </location>
</feature>
<evidence type="ECO:0000313" key="3">
    <source>
        <dbReference type="EMBL" id="OXA47718.1"/>
    </source>
</evidence>
<accession>A0A226DRS7</accession>
<sequence>MSCFLVEWVKEPKTYSVVPCESLVDGTLRSKSKNLIGESHDLRFGKRVYSGTILAIGDASPLSLKADQLAQDAASEIEQTCSKKAEDGPKAVRLKRNKKSCMAEERARDIREILGNVAECSTSPVQNNSQLQINIGENNPTPEVSTIDYEEKYRTLKQKYKNLKIRHRELRNSGAGLDEVEIYPGTGVKITVGEMTSIKMVSHQPTVLARNLFRRFFSTEELSTHSLLGKTCNANRDSASLPAIDNIRRDAIMNCVLKSEGVENPPDNCTRAEAKLWSKKKRALKREVTKSLSDFMREEYRKARRGPGINNI</sequence>
<dbReference type="OrthoDB" id="8890632at2759"/>
<evidence type="ECO:0000256" key="1">
    <source>
        <dbReference type="SAM" id="Coils"/>
    </source>
</evidence>
<keyword evidence="1" id="KW-0175">Coiled coil</keyword>
<comment type="caution">
    <text evidence="3">The sequence shown here is derived from an EMBL/GenBank/DDBJ whole genome shotgun (WGS) entry which is preliminary data.</text>
</comment>
<dbReference type="InterPro" id="IPR018379">
    <property type="entry name" value="BEN_domain"/>
</dbReference>
<protein>
    <recommendedName>
        <fullName evidence="2">BEN domain-containing protein</fullName>
    </recommendedName>
</protein>
<gene>
    <name evidence="3" type="ORF">Fcan01_17512</name>
</gene>
<keyword evidence="4" id="KW-1185">Reference proteome</keyword>
<dbReference type="PROSITE" id="PS51457">
    <property type="entry name" value="BEN"/>
    <property type="match status" value="1"/>
</dbReference>
<feature type="domain" description="BEN" evidence="2">
    <location>
        <begin position="185"/>
        <end position="303"/>
    </location>
</feature>
<organism evidence="3 4">
    <name type="scientific">Folsomia candida</name>
    <name type="common">Springtail</name>
    <dbReference type="NCBI Taxonomy" id="158441"/>
    <lineage>
        <taxon>Eukaryota</taxon>
        <taxon>Metazoa</taxon>
        <taxon>Ecdysozoa</taxon>
        <taxon>Arthropoda</taxon>
        <taxon>Hexapoda</taxon>
        <taxon>Collembola</taxon>
        <taxon>Entomobryomorpha</taxon>
        <taxon>Isotomoidea</taxon>
        <taxon>Isotomidae</taxon>
        <taxon>Proisotominae</taxon>
        <taxon>Folsomia</taxon>
    </lineage>
</organism>